<reference evidence="2" key="1">
    <citation type="submission" date="2016-10" db="EMBL/GenBank/DDBJ databases">
        <authorList>
            <person name="Varghese N."/>
            <person name="Submissions S."/>
        </authorList>
    </citation>
    <scope>NUCLEOTIDE SEQUENCE [LARGE SCALE GENOMIC DNA]</scope>
    <source>
        <strain evidence="2">2SM5</strain>
    </source>
</reference>
<dbReference type="AlphaFoldDB" id="A0A1H1V0N5"/>
<proteinExistence type="predicted"/>
<keyword evidence="2" id="KW-1185">Reference proteome</keyword>
<gene>
    <name evidence="1" type="ORF">SAMN05216198_2768</name>
</gene>
<sequence>MESHTSKIAVTFHQLDILVVPLLCRPCCVAIARPPGPAHTGVEKEGAAVAP</sequence>
<organism evidence="1 2">
    <name type="scientific">Halopseudomonas litoralis</name>
    <dbReference type="NCBI Taxonomy" id="797277"/>
    <lineage>
        <taxon>Bacteria</taxon>
        <taxon>Pseudomonadati</taxon>
        <taxon>Pseudomonadota</taxon>
        <taxon>Gammaproteobacteria</taxon>
        <taxon>Pseudomonadales</taxon>
        <taxon>Pseudomonadaceae</taxon>
        <taxon>Halopseudomonas</taxon>
    </lineage>
</organism>
<evidence type="ECO:0000313" key="1">
    <source>
        <dbReference type="EMBL" id="SDS78285.1"/>
    </source>
</evidence>
<dbReference type="Proteomes" id="UP000243426">
    <property type="component" value="Chromosome I"/>
</dbReference>
<protein>
    <submittedName>
        <fullName evidence="1">Uncharacterized protein</fullName>
    </submittedName>
</protein>
<accession>A0A1H1V0N5</accession>
<dbReference type="EMBL" id="LT629748">
    <property type="protein sequence ID" value="SDS78285.1"/>
    <property type="molecule type" value="Genomic_DNA"/>
</dbReference>
<evidence type="ECO:0000313" key="2">
    <source>
        <dbReference type="Proteomes" id="UP000243426"/>
    </source>
</evidence>
<dbReference type="STRING" id="797277.SAMN05216198_2768"/>
<name>A0A1H1V0N5_9GAMM</name>